<protein>
    <submittedName>
        <fullName evidence="5">GntR family transcriptional regulator</fullName>
    </submittedName>
</protein>
<evidence type="ECO:0000256" key="1">
    <source>
        <dbReference type="ARBA" id="ARBA00023015"/>
    </source>
</evidence>
<evidence type="ECO:0000313" key="5">
    <source>
        <dbReference type="EMBL" id="RDG37427.1"/>
    </source>
</evidence>
<dbReference type="InterPro" id="IPR008920">
    <property type="entry name" value="TF_FadR/GntR_C"/>
</dbReference>
<evidence type="ECO:0000256" key="2">
    <source>
        <dbReference type="ARBA" id="ARBA00023125"/>
    </source>
</evidence>
<sequence>MVAVPPDRLPPREALTVARSRKAVGVGQKQVTGLEGRNVVGAGIRAALAAGDMVPGQRLIEQELSEAFGVTRSAAREALQDLAAEGLVELVPRRGARIRVVPVEEAIQITECRASLEGLCARRAAERATEAHHGRLLEIGAAMRAAVAGGELDTYSGLNRRLHDLVAEVGAQEVAKALLDRLNGQMVRYQFRLALRPGRPTRSLPQHLAIIDAIVAGDPDAAEAAAKAHLASVIEELGATPDQGR</sequence>
<dbReference type="Gene3D" id="1.20.120.530">
    <property type="entry name" value="GntR ligand-binding domain-like"/>
    <property type="match status" value="1"/>
</dbReference>
<keyword evidence="1" id="KW-0805">Transcription regulation</keyword>
<dbReference type="Gene3D" id="1.10.10.10">
    <property type="entry name" value="Winged helix-like DNA-binding domain superfamily/Winged helix DNA-binding domain"/>
    <property type="match status" value="1"/>
</dbReference>
<dbReference type="GO" id="GO:0003700">
    <property type="term" value="F:DNA-binding transcription factor activity"/>
    <property type="evidence" value="ECO:0007669"/>
    <property type="project" value="InterPro"/>
</dbReference>
<dbReference type="EMBL" id="QQNA01000103">
    <property type="protein sequence ID" value="RDG37427.1"/>
    <property type="molecule type" value="Genomic_DNA"/>
</dbReference>
<dbReference type="PRINTS" id="PR00035">
    <property type="entry name" value="HTHGNTR"/>
</dbReference>
<dbReference type="InterPro" id="IPR036388">
    <property type="entry name" value="WH-like_DNA-bd_sf"/>
</dbReference>
<dbReference type="InterPro" id="IPR036390">
    <property type="entry name" value="WH_DNA-bd_sf"/>
</dbReference>
<dbReference type="SUPFAM" id="SSF46785">
    <property type="entry name" value="Winged helix' DNA-binding domain"/>
    <property type="match status" value="1"/>
</dbReference>
<dbReference type="PANTHER" id="PTHR43537">
    <property type="entry name" value="TRANSCRIPTIONAL REGULATOR, GNTR FAMILY"/>
    <property type="match status" value="1"/>
</dbReference>
<keyword evidence="2" id="KW-0238">DNA-binding</keyword>
<dbReference type="Proteomes" id="UP000253741">
    <property type="component" value="Unassembled WGS sequence"/>
</dbReference>
<accession>A0A370B6G5</accession>
<reference evidence="5 6" key="1">
    <citation type="submission" date="2018-07" db="EMBL/GenBank/DDBJ databases">
        <title>Streptomyces species from bats.</title>
        <authorList>
            <person name="Dunlap C."/>
        </authorList>
    </citation>
    <scope>NUCLEOTIDE SEQUENCE [LARGE SCALE GENOMIC DNA]</scope>
    <source>
        <strain evidence="5 6">AC230</strain>
    </source>
</reference>
<dbReference type="SMART" id="SM00895">
    <property type="entry name" value="FCD"/>
    <property type="match status" value="1"/>
</dbReference>
<dbReference type="AlphaFoldDB" id="A0A370B6G5"/>
<dbReference type="InterPro" id="IPR000524">
    <property type="entry name" value="Tscrpt_reg_HTH_GntR"/>
</dbReference>
<feature type="domain" description="HTH gntR-type" evidence="4">
    <location>
        <begin position="34"/>
        <end position="101"/>
    </location>
</feature>
<proteinExistence type="predicted"/>
<evidence type="ECO:0000256" key="3">
    <source>
        <dbReference type="ARBA" id="ARBA00023163"/>
    </source>
</evidence>
<evidence type="ECO:0000313" key="6">
    <source>
        <dbReference type="Proteomes" id="UP000253741"/>
    </source>
</evidence>
<gene>
    <name evidence="5" type="ORF">DVH02_14830</name>
</gene>
<evidence type="ECO:0000259" key="4">
    <source>
        <dbReference type="PROSITE" id="PS50949"/>
    </source>
</evidence>
<organism evidence="5 6">
    <name type="scientific">Streptomyces corynorhini</name>
    <dbReference type="NCBI Taxonomy" id="2282652"/>
    <lineage>
        <taxon>Bacteria</taxon>
        <taxon>Bacillati</taxon>
        <taxon>Actinomycetota</taxon>
        <taxon>Actinomycetes</taxon>
        <taxon>Kitasatosporales</taxon>
        <taxon>Streptomycetaceae</taxon>
        <taxon>Streptomyces</taxon>
    </lineage>
</organism>
<keyword evidence="6" id="KW-1185">Reference proteome</keyword>
<dbReference type="InterPro" id="IPR011711">
    <property type="entry name" value="GntR_C"/>
</dbReference>
<dbReference type="Pfam" id="PF00392">
    <property type="entry name" value="GntR"/>
    <property type="match status" value="1"/>
</dbReference>
<dbReference type="OrthoDB" id="9816161at2"/>
<dbReference type="CDD" id="cd07377">
    <property type="entry name" value="WHTH_GntR"/>
    <property type="match status" value="1"/>
</dbReference>
<dbReference type="GO" id="GO:0003677">
    <property type="term" value="F:DNA binding"/>
    <property type="evidence" value="ECO:0007669"/>
    <property type="project" value="UniProtKB-KW"/>
</dbReference>
<name>A0A370B6G5_9ACTN</name>
<comment type="caution">
    <text evidence="5">The sequence shown here is derived from an EMBL/GenBank/DDBJ whole genome shotgun (WGS) entry which is preliminary data.</text>
</comment>
<dbReference type="PROSITE" id="PS50949">
    <property type="entry name" value="HTH_GNTR"/>
    <property type="match status" value="1"/>
</dbReference>
<dbReference type="PANTHER" id="PTHR43537:SF49">
    <property type="entry name" value="TRANSCRIPTIONAL REGULATORY PROTEIN"/>
    <property type="match status" value="1"/>
</dbReference>
<dbReference type="SMART" id="SM00345">
    <property type="entry name" value="HTH_GNTR"/>
    <property type="match status" value="1"/>
</dbReference>
<dbReference type="Pfam" id="PF07729">
    <property type="entry name" value="FCD"/>
    <property type="match status" value="1"/>
</dbReference>
<keyword evidence="3" id="KW-0804">Transcription</keyword>
<dbReference type="SUPFAM" id="SSF48008">
    <property type="entry name" value="GntR ligand-binding domain-like"/>
    <property type="match status" value="1"/>
</dbReference>